<keyword evidence="3" id="KW-1185">Reference proteome</keyword>
<dbReference type="GeneID" id="77810265"/>
<accession>A0ABY7CIF8</accession>
<keyword evidence="1" id="KW-0175">Coiled coil</keyword>
<proteinExistence type="predicted"/>
<evidence type="ECO:0000313" key="2">
    <source>
        <dbReference type="EMBL" id="WAQ85019.1"/>
    </source>
</evidence>
<organism evidence="2 3">
    <name type="scientific">Puccinia triticina</name>
    <dbReference type="NCBI Taxonomy" id="208348"/>
    <lineage>
        <taxon>Eukaryota</taxon>
        <taxon>Fungi</taxon>
        <taxon>Dikarya</taxon>
        <taxon>Basidiomycota</taxon>
        <taxon>Pucciniomycotina</taxon>
        <taxon>Pucciniomycetes</taxon>
        <taxon>Pucciniales</taxon>
        <taxon>Pucciniaceae</taxon>
        <taxon>Puccinia</taxon>
    </lineage>
</organism>
<feature type="coiled-coil region" evidence="1">
    <location>
        <begin position="238"/>
        <end position="265"/>
    </location>
</feature>
<gene>
    <name evidence="2" type="ORF">PtA15_5A592</name>
</gene>
<dbReference type="EMBL" id="CP110425">
    <property type="protein sequence ID" value="WAQ85019.1"/>
    <property type="molecule type" value="Genomic_DNA"/>
</dbReference>
<dbReference type="PANTHER" id="PTHR48159:SF1">
    <property type="entry name" value="MEMBRANE-ASSOCIATED GIANT PROTEIN ANTIGEN, PUTATIVE-RELATED"/>
    <property type="match status" value="1"/>
</dbReference>
<reference evidence="2" key="1">
    <citation type="submission" date="2022-10" db="EMBL/GenBank/DDBJ databases">
        <title>Puccinia triticina Genome sequencing and assembly.</title>
        <authorList>
            <person name="Li C."/>
        </authorList>
    </citation>
    <scope>NUCLEOTIDE SEQUENCE</scope>
    <source>
        <strain evidence="2">Pt15</strain>
    </source>
</reference>
<evidence type="ECO:0000313" key="3">
    <source>
        <dbReference type="Proteomes" id="UP001164743"/>
    </source>
</evidence>
<protein>
    <submittedName>
        <fullName evidence="2">Uncharacterized protein</fullName>
    </submittedName>
</protein>
<sequence>MQGLSSSDTAYQGTNTNNYTEAWHKTLKTKYLLPAERLRIDELTQVFCDNVEPWYRREDRQVNTGFLKQRTNKFQQRPKDRAKGFTKGFLQQIGVKVVKHNDYACGATVLNSCRRWVSQKDDWLPATSEPPVATSHILTRLQTHRLLLKSTATDIEVINQSSTNLPATLKRSNSEAFSPGDTGDLKRIRLPTTEFTSAHPAFLPTGVRPIAPEADSTAAPSVPTNEPQAPHEIIAASLKSATVALKRAINALKKKKARLEMVNRLSASIMNWFQVTSHTLLQSVEEQLPGRRHTTTPSFPGVENTGRISGLEVAVLVGELQDVGRQALTQLDGLLRIAKNSKAFVASSTEPSTDLFKERCYEIVGIIEEAGVLAPRVQVR</sequence>
<dbReference type="PANTHER" id="PTHR48159">
    <property type="entry name" value="MULE DOMAIN-CONTAINING PROTEIN"/>
    <property type="match status" value="1"/>
</dbReference>
<name>A0ABY7CIF8_9BASI</name>
<dbReference type="Proteomes" id="UP001164743">
    <property type="component" value="Chromosome 5A"/>
</dbReference>
<dbReference type="RefSeq" id="XP_053020574.1">
    <property type="nucleotide sequence ID" value="XM_053169370.1"/>
</dbReference>
<evidence type="ECO:0000256" key="1">
    <source>
        <dbReference type="SAM" id="Coils"/>
    </source>
</evidence>